<evidence type="ECO:0000256" key="1">
    <source>
        <dbReference type="ARBA" id="ARBA00004123"/>
    </source>
</evidence>
<protein>
    <submittedName>
        <fullName evidence="5">Uncharacterized protein</fullName>
    </submittedName>
</protein>
<dbReference type="GO" id="GO:0030691">
    <property type="term" value="C:Noc2p-Noc3p complex"/>
    <property type="evidence" value="ECO:0007669"/>
    <property type="project" value="TreeGrafter"/>
</dbReference>
<evidence type="ECO:0000313" key="6">
    <source>
        <dbReference type="Proteomes" id="UP000639772"/>
    </source>
</evidence>
<name>A0A835R1F8_VANPL</name>
<dbReference type="PANTHER" id="PTHR12687">
    <property type="entry name" value="NUCLEOLAR COMPLEX 2 AND RAD4-RELATED"/>
    <property type="match status" value="1"/>
</dbReference>
<comment type="similarity">
    <text evidence="2">Belongs to the NOC2 family.</text>
</comment>
<dbReference type="GO" id="GO:0030690">
    <property type="term" value="C:Noc1p-Noc2p complex"/>
    <property type="evidence" value="ECO:0007669"/>
    <property type="project" value="TreeGrafter"/>
</dbReference>
<comment type="caution">
    <text evidence="5">The sequence shown here is derived from an EMBL/GenBank/DDBJ whole genome shotgun (WGS) entry which is preliminary data.</text>
</comment>
<dbReference type="Proteomes" id="UP000639772">
    <property type="component" value="Unassembled WGS sequence"/>
</dbReference>
<comment type="subcellular location">
    <subcellularLocation>
        <location evidence="1">Nucleus</location>
    </subcellularLocation>
</comment>
<evidence type="ECO:0000313" key="5">
    <source>
        <dbReference type="EMBL" id="KAG0483786.1"/>
    </source>
</evidence>
<dbReference type="InterPro" id="IPR005343">
    <property type="entry name" value="Noc2"/>
</dbReference>
<dbReference type="GO" id="GO:0042273">
    <property type="term" value="P:ribosomal large subunit biogenesis"/>
    <property type="evidence" value="ECO:0007669"/>
    <property type="project" value="TreeGrafter"/>
</dbReference>
<feature type="compositionally biased region" description="Basic and acidic residues" evidence="4">
    <location>
        <begin position="59"/>
        <end position="78"/>
    </location>
</feature>
<organism evidence="5 6">
    <name type="scientific">Vanilla planifolia</name>
    <name type="common">Vanilla</name>
    <dbReference type="NCBI Taxonomy" id="51239"/>
    <lineage>
        <taxon>Eukaryota</taxon>
        <taxon>Viridiplantae</taxon>
        <taxon>Streptophyta</taxon>
        <taxon>Embryophyta</taxon>
        <taxon>Tracheophyta</taxon>
        <taxon>Spermatophyta</taxon>
        <taxon>Magnoliopsida</taxon>
        <taxon>Liliopsida</taxon>
        <taxon>Asparagales</taxon>
        <taxon>Orchidaceae</taxon>
        <taxon>Vanilloideae</taxon>
        <taxon>Vanilleae</taxon>
        <taxon>Vanilla</taxon>
    </lineage>
</organism>
<dbReference type="GO" id="GO:0005730">
    <property type="term" value="C:nucleolus"/>
    <property type="evidence" value="ECO:0007669"/>
    <property type="project" value="TreeGrafter"/>
</dbReference>
<sequence length="356" mass="39805">MNEQSCCSRLGVKSEEEKNERKEKNEQHGDGRRKLTAGTRWPPGCGRQKIETVASASRRGRDSPADGDGDRNGNVRQDSRVAQGAIKEDQMIQFKSHENVVKFGPRWVIGVFQKRMSVGCGLRSSFATIWDLELGKAIIPFITFEKFLGEGIWVVEDFASMILLIIESLKAFDKSKMGKLGKKARKFAKKNLQSVMRKKRKIKSMVKRRTLLVNGKDIVEGNDMSAFEQHTDGKSGGTTIGLPPSNALDNMIYESDSDLADASESESFLSEDPDCPYISDSDIGSNCTGESNYAALTENNKKIHMEVLQQKRKLEMLIGKDPDFSEYLSSQKAQCMELRSKEVLSDEEGDDIPMLL</sequence>
<reference evidence="5 6" key="1">
    <citation type="journal article" date="2020" name="Nat. Food">
        <title>A phased Vanilla planifolia genome enables genetic improvement of flavour and production.</title>
        <authorList>
            <person name="Hasing T."/>
            <person name="Tang H."/>
            <person name="Brym M."/>
            <person name="Khazi F."/>
            <person name="Huang T."/>
            <person name="Chambers A.H."/>
        </authorList>
    </citation>
    <scope>NUCLEOTIDE SEQUENCE [LARGE SCALE GENOMIC DNA]</scope>
    <source>
        <tissue evidence="5">Leaf</tissue>
    </source>
</reference>
<dbReference type="GO" id="GO:0005654">
    <property type="term" value="C:nucleoplasm"/>
    <property type="evidence" value="ECO:0007669"/>
    <property type="project" value="TreeGrafter"/>
</dbReference>
<accession>A0A835R1F8</accession>
<gene>
    <name evidence="5" type="ORF">HPP92_011870</name>
</gene>
<feature type="region of interest" description="Disordered" evidence="4">
    <location>
        <begin position="1"/>
        <end position="78"/>
    </location>
</feature>
<dbReference type="EMBL" id="JADCNM010000005">
    <property type="protein sequence ID" value="KAG0483786.1"/>
    <property type="molecule type" value="Genomic_DNA"/>
</dbReference>
<proteinExistence type="inferred from homology"/>
<evidence type="ECO:0000256" key="3">
    <source>
        <dbReference type="ARBA" id="ARBA00023242"/>
    </source>
</evidence>
<keyword evidence="3" id="KW-0539">Nucleus</keyword>
<evidence type="ECO:0000256" key="2">
    <source>
        <dbReference type="ARBA" id="ARBA00005907"/>
    </source>
</evidence>
<evidence type="ECO:0000256" key="4">
    <source>
        <dbReference type="SAM" id="MobiDB-lite"/>
    </source>
</evidence>
<dbReference type="PANTHER" id="PTHR12687:SF8">
    <property type="entry name" value="PROTEIN REBELOTE"/>
    <property type="match status" value="1"/>
</dbReference>
<feature type="compositionally biased region" description="Basic and acidic residues" evidence="4">
    <location>
        <begin position="12"/>
        <end position="33"/>
    </location>
</feature>
<dbReference type="AlphaFoldDB" id="A0A835R1F8"/>